<keyword evidence="3" id="KW-1133">Transmembrane helix</keyword>
<evidence type="ECO:0000256" key="1">
    <source>
        <dbReference type="ARBA" id="ARBA00004127"/>
    </source>
</evidence>
<dbReference type="Pfam" id="PF04191">
    <property type="entry name" value="PEMT"/>
    <property type="match status" value="1"/>
</dbReference>
<dbReference type="Proteomes" id="UP000321793">
    <property type="component" value="Unassembled WGS sequence"/>
</dbReference>
<gene>
    <name evidence="5" type="ORF">KLO01_13510</name>
</gene>
<keyword evidence="6" id="KW-1185">Reference proteome</keyword>
<dbReference type="OrthoDB" id="941586at2"/>
<organism evidence="5 6">
    <name type="scientific">Knoellia locipacati</name>
    <dbReference type="NCBI Taxonomy" id="882824"/>
    <lineage>
        <taxon>Bacteria</taxon>
        <taxon>Bacillati</taxon>
        <taxon>Actinomycetota</taxon>
        <taxon>Actinomycetes</taxon>
        <taxon>Micrococcales</taxon>
        <taxon>Intrasporangiaceae</taxon>
        <taxon>Knoellia</taxon>
    </lineage>
</organism>
<dbReference type="Gene3D" id="1.20.120.1630">
    <property type="match status" value="1"/>
</dbReference>
<evidence type="ECO:0000256" key="4">
    <source>
        <dbReference type="ARBA" id="ARBA00023136"/>
    </source>
</evidence>
<reference evidence="5 6" key="1">
    <citation type="submission" date="2019-07" db="EMBL/GenBank/DDBJ databases">
        <title>Whole genome shotgun sequence of Knoellia locipacati NBRC 109775.</title>
        <authorList>
            <person name="Hosoyama A."/>
            <person name="Uohara A."/>
            <person name="Ohji S."/>
            <person name="Ichikawa N."/>
        </authorList>
    </citation>
    <scope>NUCLEOTIDE SEQUENCE [LARGE SCALE GENOMIC DNA]</scope>
    <source>
        <strain evidence="5 6">NBRC 109775</strain>
    </source>
</reference>
<dbReference type="EMBL" id="BKBA01000004">
    <property type="protein sequence ID" value="GEQ13304.1"/>
    <property type="molecule type" value="Genomic_DNA"/>
</dbReference>
<comment type="caution">
    <text evidence="5">The sequence shown here is derived from an EMBL/GenBank/DDBJ whole genome shotgun (WGS) entry which is preliminary data.</text>
</comment>
<dbReference type="RefSeq" id="WP_147063447.1">
    <property type="nucleotide sequence ID" value="NZ_BAABDN010000001.1"/>
</dbReference>
<sequence length="145" mass="15111">MPHVPPPVFALAAAGVQHALAPHGSAGSTRRVLALALAAGSAGLAGATIRRFRAADTTVDPTQPTRATTLVTDGPNAVTRNPMYVGLAGLLTAHAVARGGLAPWFPVAGFVAAIDRFQIAPEEEALRATFGQAYDDYCARVRRWI</sequence>
<comment type="subcellular location">
    <subcellularLocation>
        <location evidence="1">Endomembrane system</location>
        <topology evidence="1">Multi-pass membrane protein</topology>
    </subcellularLocation>
</comment>
<proteinExistence type="predicted"/>
<keyword evidence="4" id="KW-0472">Membrane</keyword>
<keyword evidence="2" id="KW-0812">Transmembrane</keyword>
<evidence type="ECO:0000313" key="6">
    <source>
        <dbReference type="Proteomes" id="UP000321793"/>
    </source>
</evidence>
<dbReference type="AlphaFoldDB" id="A0A512SZC8"/>
<protein>
    <recommendedName>
        <fullName evidence="7">Isoprenylcysteine carboxylmethyltransferase family protein</fullName>
    </recommendedName>
</protein>
<evidence type="ECO:0000313" key="5">
    <source>
        <dbReference type="EMBL" id="GEQ13304.1"/>
    </source>
</evidence>
<evidence type="ECO:0000256" key="2">
    <source>
        <dbReference type="ARBA" id="ARBA00022692"/>
    </source>
</evidence>
<accession>A0A512SZC8</accession>
<dbReference type="GO" id="GO:0012505">
    <property type="term" value="C:endomembrane system"/>
    <property type="evidence" value="ECO:0007669"/>
    <property type="project" value="UniProtKB-SubCell"/>
</dbReference>
<dbReference type="InterPro" id="IPR007318">
    <property type="entry name" value="Phopholipid_MeTrfase"/>
</dbReference>
<name>A0A512SZC8_9MICO</name>
<evidence type="ECO:0008006" key="7">
    <source>
        <dbReference type="Google" id="ProtNLM"/>
    </source>
</evidence>
<evidence type="ECO:0000256" key="3">
    <source>
        <dbReference type="ARBA" id="ARBA00022989"/>
    </source>
</evidence>